<dbReference type="EMBL" id="BK059093">
    <property type="protein sequence ID" value="DAE29179.1"/>
    <property type="molecule type" value="Genomic_DNA"/>
</dbReference>
<evidence type="ECO:0000313" key="2">
    <source>
        <dbReference type="EMBL" id="DAE29179.1"/>
    </source>
</evidence>
<sequence length="54" mass="6381">MISLTRMVMKEERVHTLVTLCAISTLRHLLSVRIILPLILEAHIWFLIQNRMII</sequence>
<proteinExistence type="predicted"/>
<keyword evidence="1" id="KW-0812">Transmembrane</keyword>
<name>A0A8S5RDF0_9VIRU</name>
<keyword evidence="1" id="KW-1133">Transmembrane helix</keyword>
<reference evidence="2" key="1">
    <citation type="journal article" date="2021" name="Proc. Natl. Acad. Sci. U.S.A.">
        <title>A Catalog of Tens of Thousands of Viruses from Human Metagenomes Reveals Hidden Associations with Chronic Diseases.</title>
        <authorList>
            <person name="Tisza M.J."/>
            <person name="Buck C.B."/>
        </authorList>
    </citation>
    <scope>NUCLEOTIDE SEQUENCE</scope>
    <source>
        <strain evidence="2">Ctx9V1</strain>
    </source>
</reference>
<evidence type="ECO:0000256" key="1">
    <source>
        <dbReference type="SAM" id="Phobius"/>
    </source>
</evidence>
<feature type="transmembrane region" description="Helical" evidence="1">
    <location>
        <begin position="30"/>
        <end position="48"/>
    </location>
</feature>
<keyword evidence="1" id="KW-0472">Membrane</keyword>
<accession>A0A8S5RDF0</accession>
<organism evidence="2">
    <name type="scientific">virus sp. ctx9V1</name>
    <dbReference type="NCBI Taxonomy" id="2828001"/>
    <lineage>
        <taxon>Viruses</taxon>
    </lineage>
</organism>
<protein>
    <submittedName>
        <fullName evidence="2">Uncharacterized protein</fullName>
    </submittedName>
</protein>